<reference evidence="2 4" key="1">
    <citation type="submission" date="2017-08" db="EMBL/GenBank/DDBJ databases">
        <title>Draft Genome Sequence of the Marine Bacterium Oceanimonas baumannii ATCC 700832.</title>
        <authorList>
            <person name="Mcclelland W.D."/>
            <person name="Brennan M.A."/>
            <person name="Trachtenberg A.M."/>
            <person name="Maclea K.S."/>
        </authorList>
    </citation>
    <scope>NUCLEOTIDE SEQUENCE [LARGE SCALE GENOMIC DNA]</scope>
    <source>
        <strain evidence="2 4">ATCC 700832</strain>
    </source>
</reference>
<name>A0A235C9K6_9GAMM</name>
<dbReference type="Gene3D" id="1.20.1280.20">
    <property type="entry name" value="HscB, C-terminal domain"/>
    <property type="match status" value="1"/>
</dbReference>
<accession>A0A235C9K6</accession>
<comment type="caution">
    <text evidence="2">The sequence shown here is derived from an EMBL/GenBank/DDBJ whole genome shotgun (WGS) entry which is preliminary data.</text>
</comment>
<dbReference type="InterPro" id="IPR036411">
    <property type="entry name" value="TorD-like_sf"/>
</dbReference>
<dbReference type="Proteomes" id="UP000295058">
    <property type="component" value="Unassembled WGS sequence"/>
</dbReference>
<gene>
    <name evidence="2" type="ORF">B6S09_16210</name>
    <name evidence="3" type="ORF">LY04_03278</name>
</gene>
<dbReference type="AlphaFoldDB" id="A0A235C9K6"/>
<dbReference type="Gene3D" id="1.20.120.1820">
    <property type="match status" value="1"/>
</dbReference>
<dbReference type="SUPFAM" id="SSF89155">
    <property type="entry name" value="TorD-like"/>
    <property type="match status" value="1"/>
</dbReference>
<evidence type="ECO:0000313" key="5">
    <source>
        <dbReference type="Proteomes" id="UP000295058"/>
    </source>
</evidence>
<dbReference type="EMBL" id="SODO01000017">
    <property type="protein sequence ID" value="TDW55793.1"/>
    <property type="molecule type" value="Genomic_DNA"/>
</dbReference>
<evidence type="ECO:0000313" key="2">
    <source>
        <dbReference type="EMBL" id="OYD21321.1"/>
    </source>
</evidence>
<dbReference type="InterPro" id="IPR036386">
    <property type="entry name" value="HscB_C_sf"/>
</dbReference>
<keyword evidence="1" id="KW-0143">Chaperone</keyword>
<dbReference type="Pfam" id="PF02613">
    <property type="entry name" value="Nitrate_red_del"/>
    <property type="match status" value="1"/>
</dbReference>
<dbReference type="GO" id="GO:0051259">
    <property type="term" value="P:protein complex oligomerization"/>
    <property type="evidence" value="ECO:0007669"/>
    <property type="project" value="InterPro"/>
</dbReference>
<evidence type="ECO:0000313" key="4">
    <source>
        <dbReference type="Proteomes" id="UP000243640"/>
    </source>
</evidence>
<dbReference type="OrthoDB" id="7849731at2"/>
<dbReference type="PANTHER" id="PTHR34227">
    <property type="entry name" value="CHAPERONE PROTEIN YCDY"/>
    <property type="match status" value="1"/>
</dbReference>
<dbReference type="PANTHER" id="PTHR34227:SF11">
    <property type="entry name" value="CHAPERONE PROTEIN TORD"/>
    <property type="match status" value="1"/>
</dbReference>
<sequence length="225" mass="25123">MTQSMKTDTALPIFSHEYWQRQAVLCQWFANLLIKELDEPALTAYRAGDAAPLLGWLSEDGLGQEAEALQSAIAGFTLLEHPRLELAADFATLFLSDARHSAAPYASCYLGERGSFMKEPAQRMAERLRNAGVILPADVNEPADHLAVMLDYLAGAYRQLSEQPLTAQSEPLTGISQFLQEELCSWLPAFSQRCLQTPVVSPFYPTLTQLINNFCRQRLQEANRD</sequence>
<organism evidence="2 4">
    <name type="scientific">Oceanimonas baumannii</name>
    <dbReference type="NCBI Taxonomy" id="129578"/>
    <lineage>
        <taxon>Bacteria</taxon>
        <taxon>Pseudomonadati</taxon>
        <taxon>Pseudomonadota</taxon>
        <taxon>Gammaproteobacteria</taxon>
        <taxon>Aeromonadales</taxon>
        <taxon>Aeromonadaceae</taxon>
        <taxon>Oceanimonas</taxon>
    </lineage>
</organism>
<reference evidence="3 5" key="2">
    <citation type="submission" date="2019-03" db="EMBL/GenBank/DDBJ databases">
        <title>Genomic Encyclopedia of Archaeal and Bacterial Type Strains, Phase II (KMG-II): from individual species to whole genera.</title>
        <authorList>
            <person name="Goeker M."/>
        </authorList>
    </citation>
    <scope>NUCLEOTIDE SEQUENCE [LARGE SCALE GENOMIC DNA]</scope>
    <source>
        <strain evidence="3 5">DSM 15594</strain>
    </source>
</reference>
<dbReference type="InterPro" id="IPR050289">
    <property type="entry name" value="TorD/DmsD_chaperones"/>
</dbReference>
<keyword evidence="5" id="KW-1185">Reference proteome</keyword>
<proteinExistence type="predicted"/>
<dbReference type="NCBIfam" id="NF003442">
    <property type="entry name" value="PRK04976.1"/>
    <property type="match status" value="1"/>
</dbReference>
<evidence type="ECO:0000313" key="3">
    <source>
        <dbReference type="EMBL" id="TDW55793.1"/>
    </source>
</evidence>
<protein>
    <submittedName>
        <fullName evidence="2">Molecular chaperone TorD</fullName>
    </submittedName>
    <submittedName>
        <fullName evidence="3">TorA-specific chaperone</fullName>
    </submittedName>
</protein>
<dbReference type="EMBL" id="NQJF01000016">
    <property type="protein sequence ID" value="OYD21321.1"/>
    <property type="molecule type" value="Genomic_DNA"/>
</dbReference>
<dbReference type="InterPro" id="IPR020945">
    <property type="entry name" value="DMSO/NO3_reduct_chaperone"/>
</dbReference>
<dbReference type="Proteomes" id="UP000243640">
    <property type="component" value="Unassembled WGS sequence"/>
</dbReference>
<evidence type="ECO:0000256" key="1">
    <source>
        <dbReference type="ARBA" id="ARBA00023186"/>
    </source>
</evidence>